<dbReference type="SUPFAM" id="SSF56672">
    <property type="entry name" value="DNA/RNA polymerases"/>
    <property type="match status" value="1"/>
</dbReference>
<dbReference type="InterPro" id="IPR000123">
    <property type="entry name" value="Reverse_transcriptase_msDNA"/>
</dbReference>
<dbReference type="InterPro" id="IPR051083">
    <property type="entry name" value="GrpII_Intron_Splice-Mob/Def"/>
</dbReference>
<evidence type="ECO:0000256" key="1">
    <source>
        <dbReference type="ARBA" id="ARBA00012493"/>
    </source>
</evidence>
<evidence type="ECO:0000313" key="12">
    <source>
        <dbReference type="Proteomes" id="UP000807785"/>
    </source>
</evidence>
<dbReference type="GO" id="GO:0051607">
    <property type="term" value="P:defense response to virus"/>
    <property type="evidence" value="ECO:0007669"/>
    <property type="project" value="UniProtKB-KW"/>
</dbReference>
<keyword evidence="4" id="KW-0479">Metal-binding</keyword>
<organism evidence="11 12">
    <name type="scientific">Candidatus Methylophosphatis roskildensis</name>
    <dbReference type="NCBI Taxonomy" id="2899263"/>
    <lineage>
        <taxon>Bacteria</taxon>
        <taxon>Pseudomonadati</taxon>
        <taxon>Pseudomonadota</taxon>
        <taxon>Betaproteobacteria</taxon>
        <taxon>Nitrosomonadales</taxon>
        <taxon>Sterolibacteriaceae</taxon>
        <taxon>Candidatus Methylophosphatis</taxon>
    </lineage>
</organism>
<keyword evidence="5" id="KW-0460">Magnesium</keyword>
<dbReference type="PRINTS" id="PR00866">
    <property type="entry name" value="RNADNAPOLMS"/>
</dbReference>
<dbReference type="PANTHER" id="PTHR34047:SF7">
    <property type="entry name" value="RNA-DIRECTED DNA POLYMERASE"/>
    <property type="match status" value="1"/>
</dbReference>
<dbReference type="GO" id="GO:0046872">
    <property type="term" value="F:metal ion binding"/>
    <property type="evidence" value="ECO:0007669"/>
    <property type="project" value="UniProtKB-KW"/>
</dbReference>
<name>A0A9D7HT82_9PROT</name>
<keyword evidence="6 11" id="KW-0695">RNA-directed DNA polymerase</keyword>
<sequence>MGEPPASLRAKAKELPRLATPGDLADWLGLPIGELDWFAASLRSDLTADGPLCHYRYRYRYRWLAKRRGGYRLIEIPKPRMRGLQRRVLHRILEQVPAHDAAHGCVSGRSTISAALPHSGKNLVLQIYLQDFFTGVTAGRLHAMFRTLGYPPAAARTLTGLVTHSTPYSILRASPSPELGQNDDAGTKSRRHAMLRIAHLPQGAPSSPALANLCAYRLDLRLSGAAAACGIGYTRYVDDLIFSGDDAFARKMERVKSMLYSIIVDEGFEPHYRKTRAQRQATSQRIVGMVVNQKPNVPRREFDTLKAILHNCRRHGPQGQNHLCHPHFRQHLLGRISRVAQLNANRGERLLREFRQIDWSPAVLPKAG</sequence>
<dbReference type="GO" id="GO:0003964">
    <property type="term" value="F:RNA-directed DNA polymerase activity"/>
    <property type="evidence" value="ECO:0007669"/>
    <property type="project" value="UniProtKB-KW"/>
</dbReference>
<evidence type="ECO:0000259" key="10">
    <source>
        <dbReference type="PROSITE" id="PS50878"/>
    </source>
</evidence>
<accession>A0A9D7HT82</accession>
<evidence type="ECO:0000256" key="9">
    <source>
        <dbReference type="ARBA" id="ARBA00048173"/>
    </source>
</evidence>
<evidence type="ECO:0000256" key="7">
    <source>
        <dbReference type="ARBA" id="ARBA00023118"/>
    </source>
</evidence>
<reference evidence="11" key="1">
    <citation type="submission" date="2020-10" db="EMBL/GenBank/DDBJ databases">
        <title>Connecting structure to function with the recovery of over 1000 high-quality activated sludge metagenome-assembled genomes encoding full-length rRNA genes using long-read sequencing.</title>
        <authorList>
            <person name="Singleton C.M."/>
            <person name="Petriglieri F."/>
            <person name="Kristensen J.M."/>
            <person name="Kirkegaard R.H."/>
            <person name="Michaelsen T.Y."/>
            <person name="Andersen M.H."/>
            <person name="Karst S.M."/>
            <person name="Dueholm M.S."/>
            <person name="Nielsen P.H."/>
            <person name="Albertsen M."/>
        </authorList>
    </citation>
    <scope>NUCLEOTIDE SEQUENCE</scope>
    <source>
        <strain evidence="11">Bjer_18-Q3-R1-45_BAT3C.347</strain>
    </source>
</reference>
<keyword evidence="3" id="KW-0548">Nucleotidyltransferase</keyword>
<dbReference type="Proteomes" id="UP000807785">
    <property type="component" value="Unassembled WGS sequence"/>
</dbReference>
<gene>
    <name evidence="11" type="ORF">IPH26_05540</name>
</gene>
<comment type="caution">
    <text evidence="11">The sequence shown here is derived from an EMBL/GenBank/DDBJ whole genome shotgun (WGS) entry which is preliminary data.</text>
</comment>
<evidence type="ECO:0000256" key="4">
    <source>
        <dbReference type="ARBA" id="ARBA00022723"/>
    </source>
</evidence>
<dbReference type="AlphaFoldDB" id="A0A9D7HT82"/>
<dbReference type="EC" id="2.7.7.49" evidence="1"/>
<dbReference type="GO" id="GO:0003723">
    <property type="term" value="F:RNA binding"/>
    <property type="evidence" value="ECO:0007669"/>
    <property type="project" value="InterPro"/>
</dbReference>
<dbReference type="CDD" id="cd03487">
    <property type="entry name" value="RT_Bac_retron_II"/>
    <property type="match status" value="1"/>
</dbReference>
<evidence type="ECO:0000256" key="5">
    <source>
        <dbReference type="ARBA" id="ARBA00022842"/>
    </source>
</evidence>
<dbReference type="Pfam" id="PF00078">
    <property type="entry name" value="RVT_1"/>
    <property type="match status" value="1"/>
</dbReference>
<dbReference type="PANTHER" id="PTHR34047">
    <property type="entry name" value="NUCLEAR INTRON MATURASE 1, MITOCHONDRIAL-RELATED"/>
    <property type="match status" value="1"/>
</dbReference>
<keyword evidence="2" id="KW-0808">Transferase</keyword>
<evidence type="ECO:0000256" key="8">
    <source>
        <dbReference type="ARBA" id="ARBA00034120"/>
    </source>
</evidence>
<feature type="domain" description="Reverse transcriptase" evidence="10">
    <location>
        <begin position="45"/>
        <end position="291"/>
    </location>
</feature>
<dbReference type="EMBL" id="JADJEV010000002">
    <property type="protein sequence ID" value="MBK6972430.1"/>
    <property type="molecule type" value="Genomic_DNA"/>
</dbReference>
<comment type="catalytic activity">
    <reaction evidence="9">
        <text>DNA(n) + a 2'-deoxyribonucleoside 5'-triphosphate = DNA(n+1) + diphosphate</text>
        <dbReference type="Rhea" id="RHEA:22508"/>
        <dbReference type="Rhea" id="RHEA-COMP:17339"/>
        <dbReference type="Rhea" id="RHEA-COMP:17340"/>
        <dbReference type="ChEBI" id="CHEBI:33019"/>
        <dbReference type="ChEBI" id="CHEBI:61560"/>
        <dbReference type="ChEBI" id="CHEBI:173112"/>
        <dbReference type="EC" id="2.7.7.49"/>
    </reaction>
</comment>
<evidence type="ECO:0000313" key="11">
    <source>
        <dbReference type="EMBL" id="MBK6972430.1"/>
    </source>
</evidence>
<comment type="similarity">
    <text evidence="8">Belongs to the bacterial reverse transcriptase family.</text>
</comment>
<proteinExistence type="inferred from homology"/>
<protein>
    <recommendedName>
        <fullName evidence="1">RNA-directed DNA polymerase</fullName>
        <ecNumber evidence="1">2.7.7.49</ecNumber>
    </recommendedName>
</protein>
<dbReference type="InterPro" id="IPR043502">
    <property type="entry name" value="DNA/RNA_pol_sf"/>
</dbReference>
<evidence type="ECO:0000256" key="6">
    <source>
        <dbReference type="ARBA" id="ARBA00022918"/>
    </source>
</evidence>
<evidence type="ECO:0000256" key="2">
    <source>
        <dbReference type="ARBA" id="ARBA00022679"/>
    </source>
</evidence>
<keyword evidence="7" id="KW-0051">Antiviral defense</keyword>
<dbReference type="InterPro" id="IPR000477">
    <property type="entry name" value="RT_dom"/>
</dbReference>
<evidence type="ECO:0000256" key="3">
    <source>
        <dbReference type="ARBA" id="ARBA00022695"/>
    </source>
</evidence>
<dbReference type="PROSITE" id="PS50878">
    <property type="entry name" value="RT_POL"/>
    <property type="match status" value="1"/>
</dbReference>